<dbReference type="InterPro" id="IPR052163">
    <property type="entry name" value="DGC-Regulatory_Protein"/>
</dbReference>
<name>A0ABU9CRJ9_9BURK</name>
<dbReference type="Pfam" id="PF00990">
    <property type="entry name" value="GGDEF"/>
    <property type="match status" value="1"/>
</dbReference>
<gene>
    <name evidence="3" type="ORF">AACH10_24240</name>
</gene>
<dbReference type="RefSeq" id="WP_341413126.1">
    <property type="nucleotide sequence ID" value="NZ_JBBUTH010000011.1"/>
</dbReference>
<feature type="domain" description="GGDEF" evidence="2">
    <location>
        <begin position="483"/>
        <end position="616"/>
    </location>
</feature>
<evidence type="ECO:0000259" key="2">
    <source>
        <dbReference type="PROSITE" id="PS50887"/>
    </source>
</evidence>
<dbReference type="Gene3D" id="2.60.40.2380">
    <property type="match status" value="1"/>
</dbReference>
<dbReference type="InterPro" id="IPR011623">
    <property type="entry name" value="7TMR_DISM_rcpt_extracell_dom1"/>
</dbReference>
<keyword evidence="1" id="KW-1133">Transmembrane helix</keyword>
<feature type="transmembrane region" description="Helical" evidence="1">
    <location>
        <begin position="289"/>
        <end position="309"/>
    </location>
</feature>
<dbReference type="EMBL" id="JBBUTH010000011">
    <property type="protein sequence ID" value="MEK8053389.1"/>
    <property type="molecule type" value="Genomic_DNA"/>
</dbReference>
<dbReference type="GO" id="GO:0052621">
    <property type="term" value="F:diguanylate cyclase activity"/>
    <property type="evidence" value="ECO:0007669"/>
    <property type="project" value="UniProtKB-EC"/>
</dbReference>
<evidence type="ECO:0000256" key="1">
    <source>
        <dbReference type="SAM" id="Phobius"/>
    </source>
</evidence>
<feature type="transmembrane region" description="Helical" evidence="1">
    <location>
        <begin position="321"/>
        <end position="341"/>
    </location>
</feature>
<evidence type="ECO:0000313" key="4">
    <source>
        <dbReference type="Proteomes" id="UP001365405"/>
    </source>
</evidence>
<protein>
    <submittedName>
        <fullName evidence="3">Diguanylate cyclase</fullName>
        <ecNumber evidence="3">2.7.7.65</ecNumber>
    </submittedName>
</protein>
<proteinExistence type="predicted"/>
<dbReference type="PANTHER" id="PTHR46663">
    <property type="entry name" value="DIGUANYLATE CYCLASE DGCT-RELATED"/>
    <property type="match status" value="1"/>
</dbReference>
<dbReference type="InterPro" id="IPR000160">
    <property type="entry name" value="GGDEF_dom"/>
</dbReference>
<organism evidence="3 4">
    <name type="scientific">Pseudaquabacterium inlustre</name>
    <dbReference type="NCBI Taxonomy" id="2984192"/>
    <lineage>
        <taxon>Bacteria</taxon>
        <taxon>Pseudomonadati</taxon>
        <taxon>Pseudomonadota</taxon>
        <taxon>Betaproteobacteria</taxon>
        <taxon>Burkholderiales</taxon>
        <taxon>Sphaerotilaceae</taxon>
        <taxon>Pseudaquabacterium</taxon>
    </lineage>
</organism>
<dbReference type="PANTHER" id="PTHR46663:SF2">
    <property type="entry name" value="GGDEF DOMAIN-CONTAINING PROTEIN"/>
    <property type="match status" value="1"/>
</dbReference>
<dbReference type="NCBIfam" id="TIGR00254">
    <property type="entry name" value="GGDEF"/>
    <property type="match status" value="1"/>
</dbReference>
<feature type="transmembrane region" description="Helical" evidence="1">
    <location>
        <begin position="228"/>
        <end position="246"/>
    </location>
</feature>
<dbReference type="Gene3D" id="3.30.70.270">
    <property type="match status" value="1"/>
</dbReference>
<dbReference type="PROSITE" id="PS50887">
    <property type="entry name" value="GGDEF"/>
    <property type="match status" value="1"/>
</dbReference>
<dbReference type="Proteomes" id="UP001365405">
    <property type="component" value="Unassembled WGS sequence"/>
</dbReference>
<dbReference type="EC" id="2.7.7.65" evidence="3"/>
<evidence type="ECO:0000313" key="3">
    <source>
        <dbReference type="EMBL" id="MEK8053389.1"/>
    </source>
</evidence>
<dbReference type="InterPro" id="IPR029787">
    <property type="entry name" value="Nucleotide_cyclase"/>
</dbReference>
<dbReference type="InterPro" id="IPR011622">
    <property type="entry name" value="7TMR_DISM_rcpt_extracell_dom2"/>
</dbReference>
<feature type="transmembrane region" description="Helical" evidence="1">
    <location>
        <begin position="253"/>
        <end position="273"/>
    </location>
</feature>
<feature type="transmembrane region" description="Helical" evidence="1">
    <location>
        <begin position="375"/>
        <end position="397"/>
    </location>
</feature>
<dbReference type="InterPro" id="IPR043128">
    <property type="entry name" value="Rev_trsase/Diguanyl_cyclase"/>
</dbReference>
<accession>A0ABU9CRJ9</accession>
<keyword evidence="1" id="KW-0472">Membrane</keyword>
<reference evidence="3 4" key="1">
    <citation type="submission" date="2024-04" db="EMBL/GenBank/DDBJ databases">
        <title>Novel species of the genus Ideonella isolated from streams.</title>
        <authorList>
            <person name="Lu H."/>
        </authorList>
    </citation>
    <scope>NUCLEOTIDE SEQUENCE [LARGE SCALE GENOMIC DNA]</scope>
    <source>
        <strain evidence="3 4">DXS22W</strain>
    </source>
</reference>
<keyword evidence="3" id="KW-0548">Nucleotidyltransferase</keyword>
<sequence length="621" mass="67316">MFPSSPHVAVACRRPPARPAGGGALAWRLLRRGWALVLLALLLIHVPTPVRAADGDALPVRDSAWTLQLDDRQPDVLAWRAVRVLSDPGHRLGRDEVLARRHEFRPPGGPEGNLGVRRDTVWLLLPLQVTQGDGQWMFSIDYPPLNDLRVTLLRDGRPVLERQLGNTLPFAERPVRARPHALGLTLEPGVRYELLLRVQTTSSMVLPISLQKPDVFQDAEYASQLQQGLLIGVAAALLLYSLSHWVSLREALFLQYALLLVGVTTFFVAYFGIGQQHLWSEQSGPLDKIAPQAILLALAGGGLFVAGALRTAGRNPWTHRGLMAVALLSSLGLVASLAGALDYRATQATATVLGPMPMLIAIPAAFNHARAGDRVALFLLMGWSAYMVGALCIAGLLRGVLPANYWTQHLFQLASVAEMALWTRILSLRIEAVRRDAERTEVEKRTLESLAYSDALTGLPNRRGLNQALEAALADCRAGAGEHALAVFLLDLDGFKPVNDRLGHEAGDELLVQVGQRLKRQVRHSDVVARLGGDEFVIVAQGLGGEVEALTIGRKLLDAFREPFHVVGESCKVGLTIGFALAPHDGHLAADLLKRADAAMYAGKQAGRHTVRRGAASHGLA</sequence>
<dbReference type="SMART" id="SM00267">
    <property type="entry name" value="GGDEF"/>
    <property type="match status" value="1"/>
</dbReference>
<dbReference type="SUPFAM" id="SSF55073">
    <property type="entry name" value="Nucleotide cyclase"/>
    <property type="match status" value="1"/>
</dbReference>
<dbReference type="Pfam" id="PF07696">
    <property type="entry name" value="7TMR-DISMED2"/>
    <property type="match status" value="1"/>
</dbReference>
<dbReference type="Pfam" id="PF07695">
    <property type="entry name" value="7TMR-DISM_7TM"/>
    <property type="match status" value="1"/>
</dbReference>
<feature type="transmembrane region" description="Helical" evidence="1">
    <location>
        <begin position="347"/>
        <end position="366"/>
    </location>
</feature>
<keyword evidence="3" id="KW-0808">Transferase</keyword>
<dbReference type="CDD" id="cd01949">
    <property type="entry name" value="GGDEF"/>
    <property type="match status" value="1"/>
</dbReference>
<keyword evidence="1" id="KW-0812">Transmembrane</keyword>
<keyword evidence="4" id="KW-1185">Reference proteome</keyword>
<comment type="caution">
    <text evidence="3">The sequence shown here is derived from an EMBL/GenBank/DDBJ whole genome shotgun (WGS) entry which is preliminary data.</text>
</comment>